<feature type="coiled-coil region" evidence="1">
    <location>
        <begin position="61"/>
        <end position="95"/>
    </location>
</feature>
<dbReference type="Proteomes" id="UP000463975">
    <property type="component" value="Chromosome"/>
</dbReference>
<evidence type="ECO:0000256" key="2">
    <source>
        <dbReference type="SAM" id="Phobius"/>
    </source>
</evidence>
<feature type="transmembrane region" description="Helical" evidence="2">
    <location>
        <begin position="34"/>
        <end position="60"/>
    </location>
</feature>
<accession>A0A6P1NIN4</accession>
<keyword evidence="4" id="KW-1185">Reference proteome</keyword>
<gene>
    <name evidence="3" type="ORF">GT348_03895</name>
</gene>
<evidence type="ECO:0000313" key="4">
    <source>
        <dbReference type="Proteomes" id="UP000463975"/>
    </source>
</evidence>
<reference evidence="3 4" key="1">
    <citation type="submission" date="2020-01" db="EMBL/GenBank/DDBJ databases">
        <title>Genome sequencing of strain KACC 21507.</title>
        <authorList>
            <person name="Heo J."/>
            <person name="Kim S.-J."/>
            <person name="Kim J.-S."/>
            <person name="Hong S.-B."/>
            <person name="Kwon S.-W."/>
        </authorList>
    </citation>
    <scope>NUCLEOTIDE SEQUENCE [LARGE SCALE GENOMIC DNA]</scope>
    <source>
        <strain evidence="3 4">KACC 21507</strain>
    </source>
</reference>
<evidence type="ECO:0000256" key="1">
    <source>
        <dbReference type="SAM" id="Coils"/>
    </source>
</evidence>
<keyword evidence="2" id="KW-0472">Membrane</keyword>
<keyword evidence="2" id="KW-1133">Transmembrane helix</keyword>
<keyword evidence="1" id="KW-0175">Coiled coil</keyword>
<name>A0A6P1NIN4_9PROT</name>
<dbReference type="EMBL" id="CP047652">
    <property type="protein sequence ID" value="QHI95522.1"/>
    <property type="molecule type" value="Genomic_DNA"/>
</dbReference>
<protein>
    <submittedName>
        <fullName evidence="3">DUF1049 domain-containing protein</fullName>
    </submittedName>
</protein>
<organism evidence="3 4">
    <name type="scientific">Aristophania vespae</name>
    <dbReference type="NCBI Taxonomy" id="2697033"/>
    <lineage>
        <taxon>Bacteria</taxon>
        <taxon>Pseudomonadati</taxon>
        <taxon>Pseudomonadota</taxon>
        <taxon>Alphaproteobacteria</taxon>
        <taxon>Acetobacterales</taxon>
        <taxon>Acetobacteraceae</taxon>
        <taxon>Aristophania</taxon>
    </lineage>
</organism>
<proteinExistence type="predicted"/>
<sequence length="116" mass="13095">MIRLLIIVCFLALLTVFSLSNPSPSEMWIISKGFHISIGLLAFGLSIFFLFVGLIVGWAGEFQQRRRARRAENQIRSLEKQNSELQDKVASLQISVPNSTSNVDHEFISQDKSTLK</sequence>
<keyword evidence="2" id="KW-0812">Transmembrane</keyword>
<dbReference type="RefSeq" id="WP_160618599.1">
    <property type="nucleotide sequence ID" value="NZ_CP047652.1"/>
</dbReference>
<dbReference type="KEGG" id="bomb:GT348_03895"/>
<evidence type="ECO:0000313" key="3">
    <source>
        <dbReference type="EMBL" id="QHI95522.1"/>
    </source>
</evidence>
<dbReference type="AlphaFoldDB" id="A0A6P1NIN4"/>